<evidence type="ECO:0000313" key="1">
    <source>
        <dbReference type="EMBL" id="KAJ7994810.1"/>
    </source>
</evidence>
<protein>
    <submittedName>
        <fullName evidence="1">Uncharacterized protein</fullName>
    </submittedName>
</protein>
<organism evidence="1 2">
    <name type="scientific">Dallia pectoralis</name>
    <name type="common">Alaska blackfish</name>
    <dbReference type="NCBI Taxonomy" id="75939"/>
    <lineage>
        <taxon>Eukaryota</taxon>
        <taxon>Metazoa</taxon>
        <taxon>Chordata</taxon>
        <taxon>Craniata</taxon>
        <taxon>Vertebrata</taxon>
        <taxon>Euteleostomi</taxon>
        <taxon>Actinopterygii</taxon>
        <taxon>Neopterygii</taxon>
        <taxon>Teleostei</taxon>
        <taxon>Protacanthopterygii</taxon>
        <taxon>Esociformes</taxon>
        <taxon>Umbridae</taxon>
        <taxon>Dallia</taxon>
    </lineage>
</organism>
<keyword evidence="2" id="KW-1185">Reference proteome</keyword>
<evidence type="ECO:0000313" key="2">
    <source>
        <dbReference type="Proteomes" id="UP001157502"/>
    </source>
</evidence>
<proteinExistence type="predicted"/>
<accession>A0ACC2FTY6</accession>
<sequence length="1180" mass="132951">MDLDEILSTLEKVPDTVELVLKKVESAQQNRVEQESCDTLRFTLNSVNSALSDLCLASTVDIDKVQLFRSRGQQSAAIETLLQSNLDRETNLSEVLQSLQNMSQGLTELELDKDIREAEETAKEWIGVKHQSIQKFMLDIEASITRLHELYGVNKTQKMEAAVQKMGLWRWWREPKVDAKTILEIEKLHPPTLRRILQEPKLATKSTRQLSFMVGDIARSISCNRAMRLAFRFIQMGLYTLNNALQEQTLRANNVQAQLNDDYCCAKAELEASKRRIEQLEAEKAQLKEQIAAQQLKIYTLQYTVRSGSAEQSVEQVTKSLPQCLTKTEVTPALFKYTRLPPITSNEQKSKISAKEETKPEVTESIVTVPFEDQPGRAGLWNSATKSPGGILKEIRSTVFRQDQDLGNVEPCVPDLLEVDSSRVSTSSSDRFVEKPIRRSQRLVLKHQLTKTAGLKEDLERRREMMDDRILETMMAGETYMVNMESQVTNLKLLRQAAFNRQISSELHGMAKDLVTSIQDMEGMRLACLVERFRAVKSLKQVSKTLNTRLRAARELKDGREMKKMYCFLTRLDGYRKRALEGWTAKQAELDRNRKTCLAQMLYLFNEMRKDCKVYLFAPVPRPGTPTPILTVEPCQMNRPRNAVRRCHRLPLIAQAPPLIAQALPLIAQAPPLVKAREETKLPALVTKGSGERKLIRVQKQMVWDNGNIMNSTLVAKKMDIIQSRAAPLRSKQSSEFPEGFFTLQERKDGGLVIYFIIIFYMLLAVSIVCDDYFLPSLELISDRLGLSQDVAGATFMAAGSSAPELVTAFLGVFVTKGDIGVSTIVGSAVYNLLGICAACGLLTRVVGRLTCWPLFRDCLAYTISVSAVIAIISDNKVYWYDAACLLLIYGVYIVVLCFDLRISEYVLRRFSPCCTCLGKGSEEHSETQPLVDTTLRVPRRSRSDSGIFQDDSGYSRLSLSLHGLNEIPEDHKSVFSMPENDLKRILWVLSFPIITILYLSIPDCRRRFWKKCYMFTFFMSAVWISVFTYLLVWMVTVVGQTLGIPDTVMGLTLLAAGTSIPDTVASVMVAREGKADMAMSNIVGSNVFDMLCLGLPWFIKTVFVDTVNPVEVNSTGLVYISGTLLLSIVFLFVSVHINGWKLDWKLGIVSLFCYIIFATLAILYELGIIGNNPVRLCGN</sequence>
<gene>
    <name evidence="1" type="ORF">DPEC_G00253330</name>
</gene>
<dbReference type="Proteomes" id="UP001157502">
    <property type="component" value="Chromosome 22"/>
</dbReference>
<reference evidence="1" key="1">
    <citation type="submission" date="2021-05" db="EMBL/GenBank/DDBJ databases">
        <authorList>
            <person name="Pan Q."/>
            <person name="Jouanno E."/>
            <person name="Zahm M."/>
            <person name="Klopp C."/>
            <person name="Cabau C."/>
            <person name="Louis A."/>
            <person name="Berthelot C."/>
            <person name="Parey E."/>
            <person name="Roest Crollius H."/>
            <person name="Montfort J."/>
            <person name="Robinson-Rechavi M."/>
            <person name="Bouchez O."/>
            <person name="Lampietro C."/>
            <person name="Lopez Roques C."/>
            <person name="Donnadieu C."/>
            <person name="Postlethwait J."/>
            <person name="Bobe J."/>
            <person name="Dillon D."/>
            <person name="Chandos A."/>
            <person name="von Hippel F."/>
            <person name="Guiguen Y."/>
        </authorList>
    </citation>
    <scope>NUCLEOTIDE SEQUENCE</scope>
    <source>
        <strain evidence="1">YG-Jan2019</strain>
    </source>
</reference>
<dbReference type="EMBL" id="CM055749">
    <property type="protein sequence ID" value="KAJ7994810.1"/>
    <property type="molecule type" value="Genomic_DNA"/>
</dbReference>
<name>A0ACC2FTY6_DALPE</name>
<comment type="caution">
    <text evidence="1">The sequence shown here is derived from an EMBL/GenBank/DDBJ whole genome shotgun (WGS) entry which is preliminary data.</text>
</comment>